<name>A0ABV1V0D6_9ACTN</name>
<sequence length="79" mass="8333">MVPISGSQPEPLAEWGISRLCEGVDPFLAFRSPEPLTDPFGDPLVPLATDERAAMPTVNPLAAVQQDEAAFSRGDAPDG</sequence>
<comment type="caution">
    <text evidence="1">The sequence shown here is derived from an EMBL/GenBank/DDBJ whole genome shotgun (WGS) entry which is preliminary data.</text>
</comment>
<dbReference type="EMBL" id="JBEPBX010000024">
    <property type="protein sequence ID" value="MER6616486.1"/>
    <property type="molecule type" value="Genomic_DNA"/>
</dbReference>
<organism evidence="1 2">
    <name type="scientific">Streptomyces xantholiticus</name>
    <dbReference type="NCBI Taxonomy" id="68285"/>
    <lineage>
        <taxon>Bacteria</taxon>
        <taxon>Bacillati</taxon>
        <taxon>Actinomycetota</taxon>
        <taxon>Actinomycetes</taxon>
        <taxon>Kitasatosporales</taxon>
        <taxon>Streptomycetaceae</taxon>
        <taxon>Streptomyces</taxon>
    </lineage>
</organism>
<reference evidence="1 2" key="1">
    <citation type="submission" date="2024-06" db="EMBL/GenBank/DDBJ databases">
        <title>The Natural Products Discovery Center: Release of the First 8490 Sequenced Strains for Exploring Actinobacteria Biosynthetic Diversity.</title>
        <authorList>
            <person name="Kalkreuter E."/>
            <person name="Kautsar S.A."/>
            <person name="Yang D."/>
            <person name="Bader C.D."/>
            <person name="Teijaro C.N."/>
            <person name="Fluegel L."/>
            <person name="Davis C.M."/>
            <person name="Simpson J.R."/>
            <person name="Lauterbach L."/>
            <person name="Steele A.D."/>
            <person name="Gui C."/>
            <person name="Meng S."/>
            <person name="Li G."/>
            <person name="Viehrig K."/>
            <person name="Ye F."/>
            <person name="Su P."/>
            <person name="Kiefer A.F."/>
            <person name="Nichols A."/>
            <person name="Cepeda A.J."/>
            <person name="Yan W."/>
            <person name="Fan B."/>
            <person name="Jiang Y."/>
            <person name="Adhikari A."/>
            <person name="Zheng C.-J."/>
            <person name="Schuster L."/>
            <person name="Cowan T.M."/>
            <person name="Smanski M.J."/>
            <person name="Chevrette M.G."/>
            <person name="De Carvalho L.P.S."/>
            <person name="Shen B."/>
        </authorList>
    </citation>
    <scope>NUCLEOTIDE SEQUENCE [LARGE SCALE GENOMIC DNA]</scope>
    <source>
        <strain evidence="1 2">NPDC000837</strain>
    </source>
</reference>
<dbReference type="RefSeq" id="WP_351977842.1">
    <property type="nucleotide sequence ID" value="NZ_JBEPBX010000024.1"/>
</dbReference>
<evidence type="ECO:0000313" key="2">
    <source>
        <dbReference type="Proteomes" id="UP001445472"/>
    </source>
</evidence>
<keyword evidence="2" id="KW-1185">Reference proteome</keyword>
<evidence type="ECO:0000313" key="1">
    <source>
        <dbReference type="EMBL" id="MER6616486.1"/>
    </source>
</evidence>
<protein>
    <submittedName>
        <fullName evidence="1">Uncharacterized protein</fullName>
    </submittedName>
</protein>
<proteinExistence type="predicted"/>
<accession>A0ABV1V0D6</accession>
<dbReference type="Proteomes" id="UP001445472">
    <property type="component" value="Unassembled WGS sequence"/>
</dbReference>
<gene>
    <name evidence="1" type="ORF">ABT276_24540</name>
</gene>